<organism evidence="1 2">
    <name type="scientific">Bacillus licheniformis</name>
    <dbReference type="NCBI Taxonomy" id="1402"/>
    <lineage>
        <taxon>Bacteria</taxon>
        <taxon>Bacillati</taxon>
        <taxon>Bacillota</taxon>
        <taxon>Bacilli</taxon>
        <taxon>Bacillales</taxon>
        <taxon>Bacillaceae</taxon>
        <taxon>Bacillus</taxon>
    </lineage>
</organism>
<accession>A0A8B5Y7X3</accession>
<gene>
    <name evidence="1" type="ORF">CHCC16736_0572</name>
</gene>
<evidence type="ECO:0000313" key="1">
    <source>
        <dbReference type="EMBL" id="TWL22109.1"/>
    </source>
</evidence>
<comment type="caution">
    <text evidence="1">The sequence shown here is derived from an EMBL/GenBank/DDBJ whole genome shotgun (WGS) entry which is preliminary data.</text>
</comment>
<sequence>MQTAGGFHAKNTKISRNIWLHTNKKSFLSLSEKAFFSFLPLSYIEI</sequence>
<protein>
    <submittedName>
        <fullName evidence="1">Uncharacterized protein</fullName>
    </submittedName>
</protein>
<proteinExistence type="predicted"/>
<dbReference type="AlphaFoldDB" id="A0A8B5Y7X3"/>
<reference evidence="1 2" key="1">
    <citation type="submission" date="2019-06" db="EMBL/GenBank/DDBJ databases">
        <title>Genome sequence analysis of &gt;100 Bacillus licheniformis strains suggests intrinsic resistance to this species.</title>
        <authorList>
            <person name="Wels M."/>
            <person name="Siezen R.J."/>
            <person name="Johansen E."/>
            <person name="Stuer-Lauridsen B."/>
            <person name="Bjerre K."/>
            <person name="Nielsen B.K.K."/>
        </authorList>
    </citation>
    <scope>NUCLEOTIDE SEQUENCE [LARGE SCALE GENOMIC DNA]</scope>
    <source>
        <strain evidence="1 2">BAC-16736</strain>
    </source>
</reference>
<dbReference type="EMBL" id="NILC01000030">
    <property type="protein sequence ID" value="TWL22109.1"/>
    <property type="molecule type" value="Genomic_DNA"/>
</dbReference>
<name>A0A8B5Y7X3_BACLI</name>
<evidence type="ECO:0000313" key="2">
    <source>
        <dbReference type="Proteomes" id="UP000435910"/>
    </source>
</evidence>
<dbReference type="Proteomes" id="UP000435910">
    <property type="component" value="Unassembled WGS sequence"/>
</dbReference>